<dbReference type="OrthoDB" id="1662883at2759"/>
<comment type="similarity">
    <text evidence="1">Belongs to the tubulin family.</text>
</comment>
<dbReference type="GO" id="GO:0007017">
    <property type="term" value="P:microtubule-based process"/>
    <property type="evidence" value="ECO:0007669"/>
    <property type="project" value="InterPro"/>
</dbReference>
<dbReference type="EMBL" id="SNRW01004672">
    <property type="protein sequence ID" value="KAA6386733.1"/>
    <property type="molecule type" value="Genomic_DNA"/>
</dbReference>
<dbReference type="AlphaFoldDB" id="A0A5J4VWN0"/>
<dbReference type="PRINTS" id="PR01161">
    <property type="entry name" value="TUBULIN"/>
</dbReference>
<dbReference type="InterPro" id="IPR036525">
    <property type="entry name" value="Tubulin/FtsZ_GTPase_sf"/>
</dbReference>
<dbReference type="GO" id="GO:0005874">
    <property type="term" value="C:microtubule"/>
    <property type="evidence" value="ECO:0007669"/>
    <property type="project" value="UniProtKB-KW"/>
</dbReference>
<protein>
    <submittedName>
        <fullName evidence="5">Uncharacterized protein</fullName>
    </submittedName>
</protein>
<reference evidence="5 6" key="1">
    <citation type="submission" date="2019-03" db="EMBL/GenBank/DDBJ databases">
        <title>Single cell metagenomics reveals metabolic interactions within the superorganism composed of flagellate Streblomastix strix and complex community of Bacteroidetes bacteria on its surface.</title>
        <authorList>
            <person name="Treitli S.C."/>
            <person name="Kolisko M."/>
            <person name="Husnik F."/>
            <person name="Keeling P."/>
            <person name="Hampl V."/>
        </authorList>
    </citation>
    <scope>NUCLEOTIDE SEQUENCE [LARGE SCALE GENOMIC DNA]</scope>
    <source>
        <strain evidence="5">ST1C</strain>
    </source>
</reference>
<sequence length="73" mass="8802">MEIQQIAKVSQEFPERIMRIFLIIPSTKVSDTIVKPYNYTQSVHQIVENVDEVMRIDNEKMPFHKMLRLLVWR</sequence>
<dbReference type="InterPro" id="IPR000217">
    <property type="entry name" value="Tubulin"/>
</dbReference>
<organism evidence="5 6">
    <name type="scientific">Streblomastix strix</name>
    <dbReference type="NCBI Taxonomy" id="222440"/>
    <lineage>
        <taxon>Eukaryota</taxon>
        <taxon>Metamonada</taxon>
        <taxon>Preaxostyla</taxon>
        <taxon>Oxymonadida</taxon>
        <taxon>Streblomastigidae</taxon>
        <taxon>Streblomastix</taxon>
    </lineage>
</organism>
<evidence type="ECO:0000256" key="2">
    <source>
        <dbReference type="ARBA" id="ARBA00022701"/>
    </source>
</evidence>
<evidence type="ECO:0000313" key="5">
    <source>
        <dbReference type="EMBL" id="KAA6386733.1"/>
    </source>
</evidence>
<accession>A0A5J4VWN0</accession>
<keyword evidence="3" id="KW-0547">Nucleotide-binding</keyword>
<evidence type="ECO:0000313" key="6">
    <source>
        <dbReference type="Proteomes" id="UP000324800"/>
    </source>
</evidence>
<comment type="caution">
    <text evidence="5">The sequence shown here is derived from an EMBL/GenBank/DDBJ whole genome shotgun (WGS) entry which is preliminary data.</text>
</comment>
<evidence type="ECO:0000256" key="4">
    <source>
        <dbReference type="ARBA" id="ARBA00023134"/>
    </source>
</evidence>
<evidence type="ECO:0000256" key="3">
    <source>
        <dbReference type="ARBA" id="ARBA00022741"/>
    </source>
</evidence>
<dbReference type="Proteomes" id="UP000324800">
    <property type="component" value="Unassembled WGS sequence"/>
</dbReference>
<dbReference type="Gene3D" id="3.40.50.1440">
    <property type="entry name" value="Tubulin/FtsZ, GTPase domain"/>
    <property type="match status" value="1"/>
</dbReference>
<evidence type="ECO:0000256" key="1">
    <source>
        <dbReference type="ARBA" id="ARBA00009636"/>
    </source>
</evidence>
<gene>
    <name evidence="5" type="ORF">EZS28_017739</name>
</gene>
<name>A0A5J4VWN0_9EUKA</name>
<dbReference type="GO" id="GO:0005525">
    <property type="term" value="F:GTP binding"/>
    <property type="evidence" value="ECO:0007669"/>
    <property type="project" value="UniProtKB-KW"/>
</dbReference>
<keyword evidence="4" id="KW-0342">GTP-binding</keyword>
<keyword evidence="2" id="KW-0493">Microtubule</keyword>
<dbReference type="SUPFAM" id="SSF52490">
    <property type="entry name" value="Tubulin nucleotide-binding domain-like"/>
    <property type="match status" value="1"/>
</dbReference>
<dbReference type="PANTHER" id="PTHR11588">
    <property type="entry name" value="TUBULIN"/>
    <property type="match status" value="1"/>
</dbReference>
<proteinExistence type="inferred from homology"/>